<evidence type="ECO:0000256" key="1">
    <source>
        <dbReference type="SAM" id="MobiDB-lite"/>
    </source>
</evidence>
<reference evidence="2 3" key="1">
    <citation type="submission" date="2018-09" db="EMBL/GenBank/DDBJ databases">
        <title>Comparative Genomic Analysis of Eight Novel Haloalkaliphilic Bacteriophages from Lake Elmenteita, Kenya.</title>
        <authorList>
            <person name="Akhwale J.K."/>
        </authorList>
    </citation>
    <scope>NUCLEOTIDE SEQUENCE [LARGE SCALE GENOMIC DNA]</scope>
</reference>
<keyword evidence="3" id="KW-1185">Reference proteome</keyword>
<feature type="region of interest" description="Disordered" evidence="1">
    <location>
        <begin position="38"/>
        <end position="105"/>
    </location>
</feature>
<accession>A0A3G3BVY1</accession>
<organism evidence="2 3">
    <name type="scientific">Bacillus phage vB_BboS-125</name>
    <dbReference type="NCBI Taxonomy" id="2419618"/>
    <lineage>
        <taxon>Viruses</taxon>
        <taxon>Duplodnaviria</taxon>
        <taxon>Heunggongvirae</taxon>
        <taxon>Uroviricota</taxon>
        <taxon>Caudoviricetes</taxon>
        <taxon>Elmenteitavirus</taxon>
        <taxon>Elmenteitavirus ev125</taxon>
    </lineage>
</organism>
<evidence type="ECO:0000313" key="3">
    <source>
        <dbReference type="Proteomes" id="UP000275028"/>
    </source>
</evidence>
<sequence length="158" mass="16616">MPKYVHILTPGVYHAGGEAEVGEVLQLPDLSADALVAEGKGEEVTPDAETAKALQELGQNSGPASPGLNETGEGVPKQGETQQQPEGATEGHTEGSAVEDPEERAKVEKALDAQYKRDELAERAKEVAVEFPYDAKKAEIVAAVIDQGKAEAVLKTAE</sequence>
<protein>
    <submittedName>
        <fullName evidence="2">Uncharacterized protein</fullName>
    </submittedName>
</protein>
<dbReference type="EMBL" id="MH884509">
    <property type="protein sequence ID" value="AYP68442.1"/>
    <property type="molecule type" value="Genomic_DNA"/>
</dbReference>
<gene>
    <name evidence="2" type="ORF">BboS125_00073</name>
</gene>
<dbReference type="Proteomes" id="UP000275028">
    <property type="component" value="Segment"/>
</dbReference>
<proteinExistence type="predicted"/>
<name>A0A3G3BVY1_9CAUD</name>
<evidence type="ECO:0000313" key="2">
    <source>
        <dbReference type="EMBL" id="AYP68442.1"/>
    </source>
</evidence>